<dbReference type="EMBL" id="KF901216">
    <property type="protein sequence ID" value="AIF22792.1"/>
    <property type="molecule type" value="Genomic_DNA"/>
</dbReference>
<accession>A0A075I7U8</accession>
<organism evidence="1">
    <name type="scientific">uncultured marine thaumarchaeote SAT1000_10_G06</name>
    <dbReference type="NCBI Taxonomy" id="1456374"/>
    <lineage>
        <taxon>Archaea</taxon>
        <taxon>Nitrososphaerota</taxon>
        <taxon>environmental samples</taxon>
    </lineage>
</organism>
<reference evidence="1" key="1">
    <citation type="journal article" date="2014" name="Genome Biol. Evol.">
        <title>Pangenome evidence for extensive interdomain horizontal transfer affecting lineage core and shell genes in uncultured planktonic thaumarchaeota and euryarchaeota.</title>
        <authorList>
            <person name="Deschamps P."/>
            <person name="Zivanovic Y."/>
            <person name="Moreira D."/>
            <person name="Rodriguez-Valera F."/>
            <person name="Lopez-Garcia P."/>
        </authorList>
    </citation>
    <scope>NUCLEOTIDE SEQUENCE</scope>
</reference>
<evidence type="ECO:0008006" key="2">
    <source>
        <dbReference type="Google" id="ProtNLM"/>
    </source>
</evidence>
<proteinExistence type="predicted"/>
<evidence type="ECO:0000313" key="1">
    <source>
        <dbReference type="EMBL" id="AIF22792.1"/>
    </source>
</evidence>
<sequence>MIIFLDLKAILSIPIILVLFLGITMTSSAYGQIEAGGVSSDSLPAGTTWYAGEGLKQGDFFSYSTCFVDYKECTNFEMDFWIKGDKIVGSETKWLVEVVVYDGNKIIVGEMELGKIAPEPTGGSAELSVYRGAFKSSIAWLSAFATSDGSSGGKGPKGFDEVSWGKIGNIGGQQVVPLAIETITVPAGTWETVIMSWKTGGAISKVWIADNFPFPIKAKTYTHVAEGIPPPEYDFKLLTYKENVQESPFVGIESTANELVAAGCDTDIEKEVIHKNLVKISDTKFIFSMDLKIQLLAVKYNGLLIS</sequence>
<name>A0A075I7U8_9ARCH</name>
<protein>
    <recommendedName>
        <fullName evidence="2">Peptidase</fullName>
    </recommendedName>
</protein>
<dbReference type="AlphaFoldDB" id="A0A075I7U8"/>